<feature type="compositionally biased region" description="Acidic residues" evidence="6">
    <location>
        <begin position="922"/>
        <end position="935"/>
    </location>
</feature>
<feature type="compositionally biased region" description="Basic and acidic residues" evidence="6">
    <location>
        <begin position="852"/>
        <end position="862"/>
    </location>
</feature>
<evidence type="ECO:0000313" key="9">
    <source>
        <dbReference type="Proteomes" id="UP001140091"/>
    </source>
</evidence>
<dbReference type="AlphaFoldDB" id="A0A9W8IQU9"/>
<feature type="compositionally biased region" description="Acidic residues" evidence="6">
    <location>
        <begin position="869"/>
        <end position="913"/>
    </location>
</feature>
<evidence type="ECO:0000313" key="8">
    <source>
        <dbReference type="EMBL" id="KAJ2921626.1"/>
    </source>
</evidence>
<keyword evidence="4" id="KW-0653">Protein transport</keyword>
<comment type="subcellular location">
    <subcellularLocation>
        <location evidence="1">Endomembrane system</location>
    </subcellularLocation>
</comment>
<dbReference type="GO" id="GO:0012505">
    <property type="term" value="C:endomembrane system"/>
    <property type="evidence" value="ECO:0007669"/>
    <property type="project" value="UniProtKB-SubCell"/>
</dbReference>
<evidence type="ECO:0000256" key="4">
    <source>
        <dbReference type="ARBA" id="ARBA00022927"/>
    </source>
</evidence>
<keyword evidence="5" id="KW-0472">Membrane</keyword>
<dbReference type="GO" id="GO:0006886">
    <property type="term" value="P:intracellular protein transport"/>
    <property type="evidence" value="ECO:0007669"/>
    <property type="project" value="InterPro"/>
</dbReference>
<evidence type="ECO:0000256" key="1">
    <source>
        <dbReference type="ARBA" id="ARBA00004308"/>
    </source>
</evidence>
<gene>
    <name evidence="8" type="ORF">H1R20_g15466</name>
</gene>
<dbReference type="InterPro" id="IPR002553">
    <property type="entry name" value="Clathrin/coatomer_adapt-like_N"/>
</dbReference>
<dbReference type="Gene3D" id="1.25.10.10">
    <property type="entry name" value="Leucine-rich Repeat Variant"/>
    <property type="match status" value="1"/>
</dbReference>
<dbReference type="InterPro" id="IPR026739">
    <property type="entry name" value="AP_beta"/>
</dbReference>
<feature type="non-terminal residue" evidence="8">
    <location>
        <position position="944"/>
    </location>
</feature>
<comment type="caution">
    <text evidence="8">The sequence shown here is derived from an EMBL/GenBank/DDBJ whole genome shotgun (WGS) entry which is preliminary data.</text>
</comment>
<evidence type="ECO:0000256" key="2">
    <source>
        <dbReference type="ARBA" id="ARBA00006613"/>
    </source>
</evidence>
<proteinExistence type="inferred from homology"/>
<evidence type="ECO:0000259" key="7">
    <source>
        <dbReference type="Pfam" id="PF01602"/>
    </source>
</evidence>
<feature type="compositionally biased region" description="Polar residues" evidence="6">
    <location>
        <begin position="809"/>
        <end position="818"/>
    </location>
</feature>
<dbReference type="Proteomes" id="UP001140091">
    <property type="component" value="Unassembled WGS sequence"/>
</dbReference>
<feature type="domain" description="Clathrin/coatomer adaptor adaptin-like N-terminal" evidence="7">
    <location>
        <begin position="62"/>
        <end position="678"/>
    </location>
</feature>
<dbReference type="InterPro" id="IPR016024">
    <property type="entry name" value="ARM-type_fold"/>
</dbReference>
<name>A0A9W8IQU9_9AGAR</name>
<dbReference type="GO" id="GO:0016192">
    <property type="term" value="P:vesicle-mediated transport"/>
    <property type="evidence" value="ECO:0007669"/>
    <property type="project" value="InterPro"/>
</dbReference>
<keyword evidence="9" id="KW-1185">Reference proteome</keyword>
<protein>
    <recommendedName>
        <fullName evidence="7">Clathrin/coatomer adaptor adaptin-like N-terminal domain-containing protein</fullName>
    </recommendedName>
</protein>
<dbReference type="Pfam" id="PF01602">
    <property type="entry name" value="Adaptin_N"/>
    <property type="match status" value="1"/>
</dbReference>
<dbReference type="GO" id="GO:0030117">
    <property type="term" value="C:membrane coat"/>
    <property type="evidence" value="ECO:0007669"/>
    <property type="project" value="InterPro"/>
</dbReference>
<dbReference type="InterPro" id="IPR011989">
    <property type="entry name" value="ARM-like"/>
</dbReference>
<comment type="similarity">
    <text evidence="2">Belongs to the adaptor complexes large subunit family.</text>
</comment>
<accession>A0A9W8IQU9</accession>
<evidence type="ECO:0000256" key="3">
    <source>
        <dbReference type="ARBA" id="ARBA00022448"/>
    </source>
</evidence>
<dbReference type="PANTHER" id="PTHR11134">
    <property type="entry name" value="ADAPTOR COMPLEX SUBUNIT BETA FAMILY MEMBER"/>
    <property type="match status" value="1"/>
</dbReference>
<dbReference type="SUPFAM" id="SSF48371">
    <property type="entry name" value="ARM repeat"/>
    <property type="match status" value="1"/>
</dbReference>
<evidence type="ECO:0000256" key="5">
    <source>
        <dbReference type="ARBA" id="ARBA00023136"/>
    </source>
</evidence>
<keyword evidence="3" id="KW-0813">Transport</keyword>
<sequence length="944" mass="102953">MALSNQYLHTLTTNATRLGTRISETISEQAREFSGGNSSSITNTLDTVDDRVKIAGIKKQLEPGSSEREKLDALKRLVALTSKSHPPTFTLPFFPSVVKLVASPSLEIRKLVYIYLLHHSPYDPDLALLSINTFQRDLSADPNPLIRAMALRVLSGMRVPMVVNVVVMGVKKCASDTSPYVRKVAALAIPKVYELDPSQLPTLLPILTQTLLSPSSFSPLSIGATIYSFNVICLKPLSQSHGTRSYISIEEKTAYTNQTIEYLKLIHPQYRKLCRILVDVDEWGQVEVMRLLLRYARVMLPKPIRTEEGYDLDKDLKLLLTSVEPTFMSRNPAVILAASKIYYYLAPSTDPTGYWRKFINPLLRLLTVSQEVERVVIRYLVVLTSRQKAISTLLAPHYTSFLLRLASDSVPLQKDKIRLLLNLLNADDDELVESIWLGILREFIACAENVGDDEVIKEAVGGVGELARRVGFGVTSKGTGAAGTVREDVIKMCVTALMDMIGSPYDIVVSSAVQVLQQLVQLQLSFSTSELYLPQQQTPLTIIARLAKQFDDIKHADARACVVWLVGQYSPTAPGNTNSKASAIDGIADWAPDLLRKCAKTFANEAPLVKMQIVTLAGKLIVLAPPPPAAEQDTAPPAVDEKARKLALLVKYVVFGLARYDSHWDVRDRARLVWGLVKGLVDKFLGNGEGANEVGGVVLRREQVRVVLFEGKAGGLVDGEQGGEGGRGALGTLSAFGIGPSSSSVATSKNYQEYDEFEDDADEKGAGDGGLVLDSFDEDVPEWMEKGVESKLRDSEEDSTAARKPVITSMGSSNFNNKAGTSSGGIGGKAASAGPVVLVPTNLAGSSEPETSEAKKKWKDLDAFYAEEVHEEESEEEEEEDSEDDGEGDDDDEDEDDDDEEEGGEEESAESDGQEAANASGGDEDANDSSEDDDADERRPLTRA</sequence>
<dbReference type="EMBL" id="JANBPK010001571">
    <property type="protein sequence ID" value="KAJ2921626.1"/>
    <property type="molecule type" value="Genomic_DNA"/>
</dbReference>
<organism evidence="8 9">
    <name type="scientific">Candolleomyces eurysporus</name>
    <dbReference type="NCBI Taxonomy" id="2828524"/>
    <lineage>
        <taxon>Eukaryota</taxon>
        <taxon>Fungi</taxon>
        <taxon>Dikarya</taxon>
        <taxon>Basidiomycota</taxon>
        <taxon>Agaricomycotina</taxon>
        <taxon>Agaricomycetes</taxon>
        <taxon>Agaricomycetidae</taxon>
        <taxon>Agaricales</taxon>
        <taxon>Agaricineae</taxon>
        <taxon>Psathyrellaceae</taxon>
        <taxon>Candolleomyces</taxon>
    </lineage>
</organism>
<reference evidence="8" key="1">
    <citation type="submission" date="2022-06" db="EMBL/GenBank/DDBJ databases">
        <title>Genome Sequence of Candolleomyces eurysporus.</title>
        <authorList>
            <person name="Buettner E."/>
        </authorList>
    </citation>
    <scope>NUCLEOTIDE SEQUENCE</scope>
    <source>
        <strain evidence="8">VTCC 930004</strain>
    </source>
</reference>
<dbReference type="OrthoDB" id="10254310at2759"/>
<feature type="region of interest" description="Disordered" evidence="6">
    <location>
        <begin position="787"/>
        <end position="944"/>
    </location>
</feature>
<evidence type="ECO:0000256" key="6">
    <source>
        <dbReference type="SAM" id="MobiDB-lite"/>
    </source>
</evidence>